<evidence type="ECO:0000313" key="4">
    <source>
        <dbReference type="Proteomes" id="UP001327027"/>
    </source>
</evidence>
<keyword evidence="4" id="KW-1185">Reference proteome</keyword>
<evidence type="ECO:0000313" key="3">
    <source>
        <dbReference type="EMBL" id="MEB3346917.1"/>
    </source>
</evidence>
<accession>A0ABU5ZYE2</accession>
<feature type="domain" description="Secretion system C-terminal sorting" evidence="2">
    <location>
        <begin position="13"/>
        <end position="81"/>
    </location>
</feature>
<dbReference type="RefSeq" id="WP_324180939.1">
    <property type="nucleotide sequence ID" value="NZ_BAABAW010000020.1"/>
</dbReference>
<dbReference type="Proteomes" id="UP001327027">
    <property type="component" value="Unassembled WGS sequence"/>
</dbReference>
<dbReference type="Gene3D" id="2.60.40.3080">
    <property type="match status" value="1"/>
</dbReference>
<gene>
    <name evidence="3" type="ORF">U6A24_15695</name>
</gene>
<organism evidence="3 4">
    <name type="scientific">Aquimarina gracilis</name>
    <dbReference type="NCBI Taxonomy" id="874422"/>
    <lineage>
        <taxon>Bacteria</taxon>
        <taxon>Pseudomonadati</taxon>
        <taxon>Bacteroidota</taxon>
        <taxon>Flavobacteriia</taxon>
        <taxon>Flavobacteriales</taxon>
        <taxon>Flavobacteriaceae</taxon>
        <taxon>Aquimarina</taxon>
    </lineage>
</organism>
<reference evidence="3 4" key="1">
    <citation type="journal article" date="2013" name="Int. J. Syst. Evol. Microbiol.">
        <title>Aquimarina gracilis sp. nov., isolated from the gut microflora of a mussel, Mytilus coruscus, and emended description of Aquimarina spongiae.</title>
        <authorList>
            <person name="Park S.C."/>
            <person name="Choe H.N."/>
            <person name="Baik K.S."/>
            <person name="Seong C.N."/>
        </authorList>
    </citation>
    <scope>NUCLEOTIDE SEQUENCE [LARGE SCALE GENOMIC DNA]</scope>
    <source>
        <strain evidence="3 4">PSC32</strain>
    </source>
</reference>
<dbReference type="NCBIfam" id="TIGR04183">
    <property type="entry name" value="Por_Secre_tail"/>
    <property type="match status" value="1"/>
</dbReference>
<keyword evidence="1" id="KW-0732">Signal</keyword>
<dbReference type="EMBL" id="JAYKLX010000007">
    <property type="protein sequence ID" value="MEB3346917.1"/>
    <property type="molecule type" value="Genomic_DNA"/>
</dbReference>
<sequence length="84" mass="9638">MINADNTRAFSMYTNPKMGEVYIDFETQAPKVLYRVLNKQGNVVCQNNNPVEKNTIKLQTLPLGIYTVQVISDKMVISKKFLRL</sequence>
<evidence type="ECO:0000259" key="2">
    <source>
        <dbReference type="Pfam" id="PF18962"/>
    </source>
</evidence>
<dbReference type="InterPro" id="IPR026444">
    <property type="entry name" value="Secre_tail"/>
</dbReference>
<name>A0ABU5ZYE2_9FLAO</name>
<comment type="caution">
    <text evidence="3">The sequence shown here is derived from an EMBL/GenBank/DDBJ whole genome shotgun (WGS) entry which is preliminary data.</text>
</comment>
<evidence type="ECO:0000256" key="1">
    <source>
        <dbReference type="ARBA" id="ARBA00022729"/>
    </source>
</evidence>
<proteinExistence type="predicted"/>
<dbReference type="Pfam" id="PF18962">
    <property type="entry name" value="Por_Secre_tail"/>
    <property type="match status" value="1"/>
</dbReference>
<protein>
    <submittedName>
        <fullName evidence="3">T9SS type A sorting domain-containing protein</fullName>
    </submittedName>
</protein>